<reference evidence="1" key="1">
    <citation type="submission" date="2020-05" db="UniProtKB">
        <authorList>
            <consortium name="EnsemblMetazoa"/>
        </authorList>
    </citation>
    <scope>IDENTIFICATION</scope>
    <source>
        <strain evidence="1">TTRI</strain>
    </source>
</reference>
<name>A0A1A9UU28_GLOAU</name>
<evidence type="ECO:0000313" key="1">
    <source>
        <dbReference type="EnsemblMetazoa" id="GAUT015275-PA"/>
    </source>
</evidence>
<dbReference type="AlphaFoldDB" id="A0A1A9UU28"/>
<accession>A0A1A9UU28</accession>
<dbReference type="STRING" id="7395.A0A1A9UU28"/>
<dbReference type="EnsemblMetazoa" id="GAUT015275-RA">
    <property type="protein sequence ID" value="GAUT015275-PA"/>
    <property type="gene ID" value="GAUT015275"/>
</dbReference>
<protein>
    <submittedName>
        <fullName evidence="1">Uncharacterized protein</fullName>
    </submittedName>
</protein>
<dbReference type="VEuPathDB" id="VectorBase:GAUT015275"/>
<keyword evidence="2" id="KW-1185">Reference proteome</keyword>
<dbReference type="Proteomes" id="UP000078200">
    <property type="component" value="Unassembled WGS sequence"/>
</dbReference>
<evidence type="ECO:0000313" key="2">
    <source>
        <dbReference type="Proteomes" id="UP000078200"/>
    </source>
</evidence>
<organism evidence="1 2">
    <name type="scientific">Glossina austeni</name>
    <name type="common">Savannah tsetse fly</name>
    <dbReference type="NCBI Taxonomy" id="7395"/>
    <lineage>
        <taxon>Eukaryota</taxon>
        <taxon>Metazoa</taxon>
        <taxon>Ecdysozoa</taxon>
        <taxon>Arthropoda</taxon>
        <taxon>Hexapoda</taxon>
        <taxon>Insecta</taxon>
        <taxon>Pterygota</taxon>
        <taxon>Neoptera</taxon>
        <taxon>Endopterygota</taxon>
        <taxon>Diptera</taxon>
        <taxon>Brachycera</taxon>
        <taxon>Muscomorpha</taxon>
        <taxon>Hippoboscoidea</taxon>
        <taxon>Glossinidae</taxon>
        <taxon>Glossina</taxon>
    </lineage>
</organism>
<sequence>MELTTALIAYVPPNCQDNPINYWATALVPTPAAVACGAFGTTRSCGVHEGPQFGRKDKPGDVAASYFVHFCGRRACEPEAVRINQAEAPPSTTAEETNDFTPADFDSVAVTINGEVPYNPDMPSTSAAAALAQKKWRPKVDKCKAATR</sequence>
<proteinExistence type="predicted"/>